<dbReference type="Proteomes" id="UP000616769">
    <property type="component" value="Unassembled WGS sequence"/>
</dbReference>
<dbReference type="Pfam" id="PF14497">
    <property type="entry name" value="GST_C_3"/>
    <property type="match status" value="1"/>
</dbReference>
<dbReference type="PANTHER" id="PTHR43969:SF9">
    <property type="entry name" value="GLUTATHIONE S TRANSFERASE D10, ISOFORM A-RELATED"/>
    <property type="match status" value="1"/>
</dbReference>
<organism evidence="2 3">
    <name type="scientific">Sarcoptes scabiei</name>
    <name type="common">Itch mite</name>
    <name type="synonym">Acarus scabiei</name>
    <dbReference type="NCBI Taxonomy" id="52283"/>
    <lineage>
        <taxon>Eukaryota</taxon>
        <taxon>Metazoa</taxon>
        <taxon>Ecdysozoa</taxon>
        <taxon>Arthropoda</taxon>
        <taxon>Chelicerata</taxon>
        <taxon>Arachnida</taxon>
        <taxon>Acari</taxon>
        <taxon>Acariformes</taxon>
        <taxon>Sarcoptiformes</taxon>
        <taxon>Astigmata</taxon>
        <taxon>Psoroptidia</taxon>
        <taxon>Sarcoptoidea</taxon>
        <taxon>Sarcoptidae</taxon>
        <taxon>Sarcoptinae</taxon>
        <taxon>Sarcoptes</taxon>
    </lineage>
</organism>
<dbReference type="InterPro" id="IPR004045">
    <property type="entry name" value="Glutathione_S-Trfase_N"/>
</dbReference>
<dbReference type="InterPro" id="IPR010987">
    <property type="entry name" value="Glutathione-S-Trfase_C-like"/>
</dbReference>
<reference evidence="2 3" key="1">
    <citation type="journal article" date="2015" name="Parasit. Vectors">
        <title>Draft genome of the scabies mite.</title>
        <authorList>
            <person name="Rider S.D.Jr."/>
            <person name="Morgan M.S."/>
            <person name="Arlian L.G."/>
        </authorList>
    </citation>
    <scope>NUCLEOTIDE SEQUENCE [LARGE SCALE GENOMIC DNA]</scope>
    <source>
        <strain evidence="2">Arlian Lab</strain>
    </source>
</reference>
<protein>
    <submittedName>
        <fullName evidence="2">Glutathione S transferase-like protein 2</fullName>
    </submittedName>
</protein>
<gene>
    <name evidence="2" type="ORF">QR98_0009060</name>
</gene>
<name>A0A131ZUN1_SARSC</name>
<dbReference type="EMBL" id="JXLN01002060">
    <property type="protein sequence ID" value="KPM02492.1"/>
    <property type="molecule type" value="Genomic_DNA"/>
</dbReference>
<comment type="subunit">
    <text evidence="1">Homodimer.</text>
</comment>
<dbReference type="VEuPathDB" id="VectorBase:SSCA010544"/>
<proteinExistence type="predicted"/>
<dbReference type="PANTHER" id="PTHR43969">
    <property type="entry name" value="GLUTATHIONE S TRANSFERASE D10, ISOFORM A-RELATED"/>
    <property type="match status" value="1"/>
</dbReference>
<dbReference type="FunFam" id="3.40.30.10:FF:000034">
    <property type="entry name" value="glutathione S-transferase 1"/>
    <property type="match status" value="1"/>
</dbReference>
<dbReference type="PROSITE" id="PS50404">
    <property type="entry name" value="GST_NTER"/>
    <property type="match status" value="1"/>
</dbReference>
<dbReference type="InterPro" id="IPR036249">
    <property type="entry name" value="Thioredoxin-like_sf"/>
</dbReference>
<dbReference type="Gene3D" id="3.40.30.10">
    <property type="entry name" value="Glutaredoxin"/>
    <property type="match status" value="1"/>
</dbReference>
<dbReference type="InterPro" id="IPR004046">
    <property type="entry name" value="GST_C"/>
</dbReference>
<dbReference type="OrthoDB" id="6491150at2759"/>
<sequence>MMRPIELYVVPPSPPCRAVIIAARYMNINIQLIQMDLMKGLVSGEQREDWFVKMNPQHCLPTINDNGFILWESRAIMSYLANRYAPNNPIYPKNPKRRGVVDRLMQFDLNVLYRSFGDYLIPMVRENKMVSATKPLMNNFKERKVIQALSYLDSVLASQRFVADEHLTLADFSIFCSLEFAENFHYSFETYSNIIRYYRQLKSIFNEFNIMPFNLCQSFDYSTRSPTISMEAIENQSRSSKRMVSDTNDETCLISCLSKIDKLFV</sequence>
<dbReference type="CDD" id="cd03045">
    <property type="entry name" value="GST_N_Delta_Epsilon"/>
    <property type="match status" value="1"/>
</dbReference>
<evidence type="ECO:0000313" key="2">
    <source>
        <dbReference type="EMBL" id="KPM02492.1"/>
    </source>
</evidence>
<dbReference type="Gene3D" id="1.20.1050.10">
    <property type="match status" value="1"/>
</dbReference>
<dbReference type="SFLD" id="SFLDS00019">
    <property type="entry name" value="Glutathione_Transferase_(cytos"/>
    <property type="match status" value="1"/>
</dbReference>
<dbReference type="PROSITE" id="PS50405">
    <property type="entry name" value="GST_CTER"/>
    <property type="match status" value="1"/>
</dbReference>
<dbReference type="SFLD" id="SFLDG00358">
    <property type="entry name" value="Main_(cytGST)"/>
    <property type="match status" value="1"/>
</dbReference>
<dbReference type="InterPro" id="IPR040079">
    <property type="entry name" value="Glutathione_S-Trfase"/>
</dbReference>
<evidence type="ECO:0000256" key="1">
    <source>
        <dbReference type="ARBA" id="ARBA00011738"/>
    </source>
</evidence>
<keyword evidence="2" id="KW-0808">Transferase</keyword>
<dbReference type="Pfam" id="PF13417">
    <property type="entry name" value="GST_N_3"/>
    <property type="match status" value="1"/>
</dbReference>
<dbReference type="SUPFAM" id="SSF47616">
    <property type="entry name" value="GST C-terminal domain-like"/>
    <property type="match status" value="1"/>
</dbReference>
<dbReference type="GO" id="GO:0004364">
    <property type="term" value="F:glutathione transferase activity"/>
    <property type="evidence" value="ECO:0007669"/>
    <property type="project" value="TreeGrafter"/>
</dbReference>
<accession>A0A131ZUN1</accession>
<comment type="caution">
    <text evidence="2">The sequence shown here is derived from an EMBL/GenBank/DDBJ whole genome shotgun (WGS) entry which is preliminary data.</text>
</comment>
<dbReference type="InterPro" id="IPR036282">
    <property type="entry name" value="Glutathione-S-Trfase_C_sf"/>
</dbReference>
<dbReference type="GO" id="GO:0006749">
    <property type="term" value="P:glutathione metabolic process"/>
    <property type="evidence" value="ECO:0007669"/>
    <property type="project" value="TreeGrafter"/>
</dbReference>
<dbReference type="AlphaFoldDB" id="A0A131ZUN1"/>
<evidence type="ECO:0000313" key="3">
    <source>
        <dbReference type="Proteomes" id="UP000616769"/>
    </source>
</evidence>
<dbReference type="SUPFAM" id="SSF52833">
    <property type="entry name" value="Thioredoxin-like"/>
    <property type="match status" value="1"/>
</dbReference>